<feature type="domain" description="Peptidase S26" evidence="7">
    <location>
        <begin position="2"/>
        <end position="95"/>
    </location>
</feature>
<dbReference type="PRINTS" id="PR00727">
    <property type="entry name" value="LEADERPTASE"/>
</dbReference>
<keyword evidence="4 6" id="KW-0378">Hydrolase</keyword>
<dbReference type="GO" id="GO:0004252">
    <property type="term" value="F:serine-type endopeptidase activity"/>
    <property type="evidence" value="ECO:0007669"/>
    <property type="project" value="InterPro"/>
</dbReference>
<evidence type="ECO:0000259" key="7">
    <source>
        <dbReference type="Pfam" id="PF10502"/>
    </source>
</evidence>
<evidence type="ECO:0000313" key="8">
    <source>
        <dbReference type="EMBL" id="OHA50360.1"/>
    </source>
</evidence>
<comment type="similarity">
    <text evidence="2 6">Belongs to the peptidase S26 family.</text>
</comment>
<comment type="caution">
    <text evidence="8">The sequence shown here is derived from an EMBL/GenBank/DDBJ whole genome shotgun (WGS) entry which is preliminary data.</text>
</comment>
<proteinExistence type="inferred from homology"/>
<evidence type="ECO:0000256" key="2">
    <source>
        <dbReference type="ARBA" id="ARBA00009370"/>
    </source>
</evidence>
<name>A0A1G2PPU9_9BACT</name>
<dbReference type="SUPFAM" id="SSF51306">
    <property type="entry name" value="LexA/Signal peptidase"/>
    <property type="match status" value="1"/>
</dbReference>
<accession>A0A1G2PPU9</accession>
<reference evidence="8 9" key="1">
    <citation type="journal article" date="2016" name="Nat. Commun.">
        <title>Thousands of microbial genomes shed light on interconnected biogeochemical processes in an aquifer system.</title>
        <authorList>
            <person name="Anantharaman K."/>
            <person name="Brown C.T."/>
            <person name="Hug L.A."/>
            <person name="Sharon I."/>
            <person name="Castelle C.J."/>
            <person name="Probst A.J."/>
            <person name="Thomas B.C."/>
            <person name="Singh A."/>
            <person name="Wilkins M.J."/>
            <person name="Karaoz U."/>
            <person name="Brodie E.L."/>
            <person name="Williams K.H."/>
            <person name="Hubbard S.S."/>
            <person name="Banfield J.F."/>
        </authorList>
    </citation>
    <scope>NUCLEOTIDE SEQUENCE [LARGE SCALE GENOMIC DNA]</scope>
</reference>
<dbReference type="Proteomes" id="UP000178646">
    <property type="component" value="Unassembled WGS sequence"/>
</dbReference>
<evidence type="ECO:0000256" key="6">
    <source>
        <dbReference type="RuleBase" id="RU362042"/>
    </source>
</evidence>
<dbReference type="EMBL" id="MHSU01000019">
    <property type="protein sequence ID" value="OHA50360.1"/>
    <property type="molecule type" value="Genomic_DNA"/>
</dbReference>
<dbReference type="CDD" id="cd06530">
    <property type="entry name" value="S26_SPase_I"/>
    <property type="match status" value="1"/>
</dbReference>
<dbReference type="InterPro" id="IPR000223">
    <property type="entry name" value="Pept_S26A_signal_pept_1"/>
</dbReference>
<evidence type="ECO:0000313" key="9">
    <source>
        <dbReference type="Proteomes" id="UP000178646"/>
    </source>
</evidence>
<dbReference type="PANTHER" id="PTHR43390:SF1">
    <property type="entry name" value="CHLOROPLAST PROCESSING PEPTIDASE"/>
    <property type="match status" value="1"/>
</dbReference>
<dbReference type="Pfam" id="PF10502">
    <property type="entry name" value="Peptidase_S26"/>
    <property type="match status" value="1"/>
</dbReference>
<evidence type="ECO:0000256" key="1">
    <source>
        <dbReference type="ARBA" id="ARBA00000677"/>
    </source>
</evidence>
<protein>
    <recommendedName>
        <fullName evidence="3 6">Signal peptidase I</fullName>
        <ecNumber evidence="3 6">3.4.21.89</ecNumber>
    </recommendedName>
</protein>
<evidence type="ECO:0000256" key="3">
    <source>
        <dbReference type="ARBA" id="ARBA00013208"/>
    </source>
</evidence>
<dbReference type="GO" id="GO:0009003">
    <property type="term" value="F:signal peptidase activity"/>
    <property type="evidence" value="ECO:0007669"/>
    <property type="project" value="UniProtKB-EC"/>
</dbReference>
<dbReference type="GO" id="GO:0006465">
    <property type="term" value="P:signal peptide processing"/>
    <property type="evidence" value="ECO:0007669"/>
    <property type="project" value="InterPro"/>
</dbReference>
<dbReference type="InterPro" id="IPR019533">
    <property type="entry name" value="Peptidase_S26"/>
</dbReference>
<sequence length="143" mass="16527">MFDFIKFIFIVAVIVVPIRFLVAQPFLVSGASMEPTYHDGDYLIIDEISYRVSDPKKDDVIIFRYPKNPKIFFIKRIIALPNEEIILDGKDIRLKDDEYFVMGDNRGASSDSRIWGPVPKKLIVGRSIVRLWPFNKIGLFPGY</sequence>
<dbReference type="PROSITE" id="PS00761">
    <property type="entry name" value="SPASE_I_3"/>
    <property type="match status" value="1"/>
</dbReference>
<gene>
    <name evidence="8" type="ORF">A2W59_00730</name>
</gene>
<feature type="active site" evidence="5">
    <location>
        <position position="75"/>
    </location>
</feature>
<dbReference type="Gene3D" id="2.10.109.10">
    <property type="entry name" value="Umud Fragment, subunit A"/>
    <property type="match status" value="1"/>
</dbReference>
<evidence type="ECO:0000256" key="4">
    <source>
        <dbReference type="ARBA" id="ARBA00022801"/>
    </source>
</evidence>
<organism evidence="8 9">
    <name type="scientific">Candidatus Terrybacteria bacterium RIFCSPHIGHO2_02_41_19</name>
    <dbReference type="NCBI Taxonomy" id="1802364"/>
    <lineage>
        <taxon>Bacteria</taxon>
        <taxon>Candidatus Terryibacteriota</taxon>
    </lineage>
</organism>
<comment type="subcellular location">
    <subcellularLocation>
        <location evidence="6">Membrane</location>
        <topology evidence="6">Single-pass type II membrane protein</topology>
    </subcellularLocation>
</comment>
<dbReference type="EC" id="3.4.21.89" evidence="3 6"/>
<dbReference type="InterPro" id="IPR036286">
    <property type="entry name" value="LexA/Signal_pep-like_sf"/>
</dbReference>
<dbReference type="InterPro" id="IPR019758">
    <property type="entry name" value="Pept_S26A_signal_pept_1_CS"/>
</dbReference>
<evidence type="ECO:0000256" key="5">
    <source>
        <dbReference type="PIRSR" id="PIRSR600223-1"/>
    </source>
</evidence>
<dbReference type="PANTHER" id="PTHR43390">
    <property type="entry name" value="SIGNAL PEPTIDASE I"/>
    <property type="match status" value="1"/>
</dbReference>
<dbReference type="NCBIfam" id="TIGR02227">
    <property type="entry name" value="sigpep_I_bact"/>
    <property type="match status" value="1"/>
</dbReference>
<keyword evidence="6" id="KW-0645">Protease</keyword>
<dbReference type="AlphaFoldDB" id="A0A1G2PPU9"/>
<comment type="catalytic activity">
    <reaction evidence="1 6">
        <text>Cleavage of hydrophobic, N-terminal signal or leader sequences from secreted and periplasmic proteins.</text>
        <dbReference type="EC" id="3.4.21.89"/>
    </reaction>
</comment>
<dbReference type="GO" id="GO:0016020">
    <property type="term" value="C:membrane"/>
    <property type="evidence" value="ECO:0007669"/>
    <property type="project" value="UniProtKB-SubCell"/>
</dbReference>
<feature type="active site" evidence="5">
    <location>
        <position position="32"/>
    </location>
</feature>